<accession>A0AAN8XBN7</accession>
<evidence type="ECO:0000259" key="2">
    <source>
        <dbReference type="PROSITE" id="PS50174"/>
    </source>
</evidence>
<feature type="domain" description="G-patch" evidence="2">
    <location>
        <begin position="549"/>
        <end position="593"/>
    </location>
</feature>
<dbReference type="Proteomes" id="UP001381693">
    <property type="component" value="Unassembled WGS sequence"/>
</dbReference>
<dbReference type="Pfam" id="PF01585">
    <property type="entry name" value="G-patch"/>
    <property type="match status" value="1"/>
</dbReference>
<reference evidence="3 4" key="1">
    <citation type="submission" date="2023-11" db="EMBL/GenBank/DDBJ databases">
        <title>Halocaridina rubra genome assembly.</title>
        <authorList>
            <person name="Smith C."/>
        </authorList>
    </citation>
    <scope>NUCLEOTIDE SEQUENCE [LARGE SCALE GENOMIC DNA]</scope>
    <source>
        <strain evidence="3">EP-1</strain>
        <tissue evidence="3">Whole</tissue>
    </source>
</reference>
<dbReference type="GO" id="GO:0039536">
    <property type="term" value="P:negative regulation of RIG-I signaling pathway"/>
    <property type="evidence" value="ECO:0007669"/>
    <property type="project" value="InterPro"/>
</dbReference>
<organism evidence="3 4">
    <name type="scientific">Halocaridina rubra</name>
    <name type="common">Hawaiian red shrimp</name>
    <dbReference type="NCBI Taxonomy" id="373956"/>
    <lineage>
        <taxon>Eukaryota</taxon>
        <taxon>Metazoa</taxon>
        <taxon>Ecdysozoa</taxon>
        <taxon>Arthropoda</taxon>
        <taxon>Crustacea</taxon>
        <taxon>Multicrustacea</taxon>
        <taxon>Malacostraca</taxon>
        <taxon>Eumalacostraca</taxon>
        <taxon>Eucarida</taxon>
        <taxon>Decapoda</taxon>
        <taxon>Pleocyemata</taxon>
        <taxon>Caridea</taxon>
        <taxon>Atyoidea</taxon>
        <taxon>Atyidae</taxon>
        <taxon>Halocaridina</taxon>
    </lineage>
</organism>
<protein>
    <submittedName>
        <fullName evidence="3">Glycine rich nucleic binding domain</fullName>
    </submittedName>
</protein>
<dbReference type="PANTHER" id="PTHR14390">
    <property type="entry name" value="G PATCH DOMAIN CONTAINING PROTEIN 3"/>
    <property type="match status" value="1"/>
</dbReference>
<sequence length="593" mass="67599">MYLLVTNIPENFRTPDLRNFFSKAIEEEIFRCFHFRHRPHKNFTKLFEEWQTKKLSTNGDKLRDQVEKDINCHICDSCGLRKESFTEEAKHSDCTDSVDISAQQIGVSDEIRESQQTDEYHNGKLCMCHKISDECSRTDEKQVKTSKKDPHWLSSGLSGLASLIEEKKQNTNKLKYKSFTERENAFTPTSEAMHAPEKQRQISVKENTNSECLKSANGACCIINVEEELVGRLRALYHLKYWVNMAGATQSKQCFILDLDLNSESLDINNAERDYLSRGSTSELQTGLMDIRNMIEFRPPSVMPQGNVGTPTIHFQNLIRSCQLPGSIIAKLGLQFARRRAKKRFGEVPFDYGTVIYSGDLDNQEKSIAFTASGHLIPASIDVAHTRKKPKEKLKKKGPKLDLENEAEDGAEVEEWERYETFHNDVTSQDRTKERLYEKEIELVWEKGGPGLVFYTDAQYWREQDGDFDEQTADEWDVDMSVYYEKGSGDKDAIDSVSMSQSNKLRSGALSQSVFEGTSKKKKNGMEAIHRRKIGPAAPPKIGHFEAHTRGFGRRFMESQGWKDGVGLGKKGEGMPYALDNDGQHPYDRKGFG</sequence>
<evidence type="ECO:0000313" key="3">
    <source>
        <dbReference type="EMBL" id="KAK7075935.1"/>
    </source>
</evidence>
<dbReference type="GO" id="GO:0032480">
    <property type="term" value="P:negative regulation of type I interferon production"/>
    <property type="evidence" value="ECO:0007669"/>
    <property type="project" value="InterPro"/>
</dbReference>
<feature type="region of interest" description="Disordered" evidence="1">
    <location>
        <begin position="573"/>
        <end position="593"/>
    </location>
</feature>
<gene>
    <name evidence="3" type="primary">GPATCH3</name>
    <name evidence="3" type="ORF">SK128_027080</name>
</gene>
<dbReference type="GO" id="GO:0045893">
    <property type="term" value="P:positive regulation of DNA-templated transcription"/>
    <property type="evidence" value="ECO:0007669"/>
    <property type="project" value="TreeGrafter"/>
</dbReference>
<proteinExistence type="predicted"/>
<dbReference type="PANTHER" id="PTHR14390:SF2">
    <property type="entry name" value="G PATCH DOMAIN-CONTAINING PROTEIN 3"/>
    <property type="match status" value="1"/>
</dbReference>
<dbReference type="AlphaFoldDB" id="A0AAN8XBN7"/>
<evidence type="ECO:0000313" key="4">
    <source>
        <dbReference type="Proteomes" id="UP001381693"/>
    </source>
</evidence>
<name>A0AAN8XBN7_HALRR</name>
<comment type="caution">
    <text evidence="3">The sequence shown here is derived from an EMBL/GenBank/DDBJ whole genome shotgun (WGS) entry which is preliminary data.</text>
</comment>
<dbReference type="InterPro" id="IPR040341">
    <property type="entry name" value="GPATCH3"/>
</dbReference>
<dbReference type="PROSITE" id="PS50174">
    <property type="entry name" value="G_PATCH"/>
    <property type="match status" value="1"/>
</dbReference>
<dbReference type="GO" id="GO:0003676">
    <property type="term" value="F:nucleic acid binding"/>
    <property type="evidence" value="ECO:0007669"/>
    <property type="project" value="InterPro"/>
</dbReference>
<keyword evidence="4" id="KW-1185">Reference proteome</keyword>
<evidence type="ECO:0000256" key="1">
    <source>
        <dbReference type="SAM" id="MobiDB-lite"/>
    </source>
</evidence>
<dbReference type="InterPro" id="IPR000467">
    <property type="entry name" value="G_patch_dom"/>
</dbReference>
<dbReference type="EMBL" id="JAXCGZ010009973">
    <property type="protein sequence ID" value="KAK7075935.1"/>
    <property type="molecule type" value="Genomic_DNA"/>
</dbReference>
<dbReference type="SMART" id="SM00443">
    <property type="entry name" value="G_patch"/>
    <property type="match status" value="1"/>
</dbReference>
<feature type="compositionally biased region" description="Basic and acidic residues" evidence="1">
    <location>
        <begin position="582"/>
        <end position="593"/>
    </location>
</feature>